<reference evidence="2" key="1">
    <citation type="submission" date="2023-08" db="EMBL/GenBank/DDBJ databases">
        <title>Reference Genome Resource for the Citrus Pathogen Phytophthora citrophthora.</title>
        <authorList>
            <person name="Moller H."/>
            <person name="Coetzee B."/>
            <person name="Rose L.J."/>
            <person name="Van Niekerk J.M."/>
        </authorList>
    </citation>
    <scope>NUCLEOTIDE SEQUENCE</scope>
    <source>
        <strain evidence="2">STE-U-9442</strain>
    </source>
</reference>
<dbReference type="Proteomes" id="UP001259832">
    <property type="component" value="Unassembled WGS sequence"/>
</dbReference>
<gene>
    <name evidence="2" type="ORF">P3T76_009605</name>
</gene>
<keyword evidence="3" id="KW-1185">Reference proteome</keyword>
<evidence type="ECO:0000313" key="2">
    <source>
        <dbReference type="EMBL" id="KAK1937868.1"/>
    </source>
</evidence>
<protein>
    <submittedName>
        <fullName evidence="2">Uncharacterized protein</fullName>
    </submittedName>
</protein>
<dbReference type="InterPro" id="IPR052058">
    <property type="entry name" value="Alcohol_O-acetyltransferase"/>
</dbReference>
<comment type="caution">
    <text evidence="2">The sequence shown here is derived from an EMBL/GenBank/DDBJ whole genome shotgun (WGS) entry which is preliminary data.</text>
</comment>
<sequence>MVDGVSTKIVHSMLVLGPTSAILQFLVTAVQNIFNLRPRMRLLQLKDEPFMAEIYPPLTRQEVTSFALVRVRMISSLASDADGMMSGWQQDADDEWSIGFDRFKQLPFFLTVWVDERKNTVRLMLFSDYYMSDGYSGMVVLHCILEQIAILANRDEPERETPPQEGQILPLRPSLYKMIQVT</sequence>
<proteinExistence type="predicted"/>
<keyword evidence="1" id="KW-0472">Membrane</keyword>
<keyword evidence="1" id="KW-1133">Transmembrane helix</keyword>
<feature type="transmembrane region" description="Helical" evidence="1">
    <location>
        <begin position="12"/>
        <end position="34"/>
    </location>
</feature>
<dbReference type="AlphaFoldDB" id="A0AAD9LIF7"/>
<accession>A0AAD9LIF7</accession>
<evidence type="ECO:0000256" key="1">
    <source>
        <dbReference type="SAM" id="Phobius"/>
    </source>
</evidence>
<organism evidence="2 3">
    <name type="scientific">Phytophthora citrophthora</name>
    <dbReference type="NCBI Taxonomy" id="4793"/>
    <lineage>
        <taxon>Eukaryota</taxon>
        <taxon>Sar</taxon>
        <taxon>Stramenopiles</taxon>
        <taxon>Oomycota</taxon>
        <taxon>Peronosporomycetes</taxon>
        <taxon>Peronosporales</taxon>
        <taxon>Peronosporaceae</taxon>
        <taxon>Phytophthora</taxon>
    </lineage>
</organism>
<keyword evidence="1" id="KW-0812">Transmembrane</keyword>
<evidence type="ECO:0000313" key="3">
    <source>
        <dbReference type="Proteomes" id="UP001259832"/>
    </source>
</evidence>
<name>A0AAD9LIF7_9STRA</name>
<dbReference type="PANTHER" id="PTHR28037:SF1">
    <property type="entry name" value="ALCOHOL O-ACETYLTRANSFERASE 1-RELATED"/>
    <property type="match status" value="1"/>
</dbReference>
<dbReference type="PANTHER" id="PTHR28037">
    <property type="entry name" value="ALCOHOL O-ACETYLTRANSFERASE 1-RELATED"/>
    <property type="match status" value="1"/>
</dbReference>
<dbReference type="EMBL" id="JASMQC010000019">
    <property type="protein sequence ID" value="KAK1937868.1"/>
    <property type="molecule type" value="Genomic_DNA"/>
</dbReference>